<proteinExistence type="predicted"/>
<evidence type="ECO:0008006" key="5">
    <source>
        <dbReference type="Google" id="ProtNLM"/>
    </source>
</evidence>
<dbReference type="EMBL" id="CP112998">
    <property type="protein sequence ID" value="WAC09765.1"/>
    <property type="molecule type" value="Genomic_DNA"/>
</dbReference>
<dbReference type="Gene3D" id="3.40.50.150">
    <property type="entry name" value="Vaccinia Virus protein VP39"/>
    <property type="match status" value="1"/>
</dbReference>
<evidence type="ECO:0000259" key="2">
    <source>
        <dbReference type="Pfam" id="PF22013"/>
    </source>
</evidence>
<protein>
    <recommendedName>
        <fullName evidence="5">THUMP-like domain-containing protein</fullName>
    </recommendedName>
</protein>
<dbReference type="RefSeq" id="WP_244820879.1">
    <property type="nucleotide sequence ID" value="NZ_CP112998.1"/>
</dbReference>
<keyword evidence="4" id="KW-1185">Reference proteome</keyword>
<feature type="domain" description="THUMP-like" evidence="1">
    <location>
        <begin position="335"/>
        <end position="403"/>
    </location>
</feature>
<evidence type="ECO:0000313" key="4">
    <source>
        <dbReference type="Proteomes" id="UP001164653"/>
    </source>
</evidence>
<dbReference type="Gene3D" id="1.10.10.1110">
    <property type="entry name" value="Methyltransferase PG1098, N-terminal domain"/>
    <property type="match status" value="1"/>
</dbReference>
<dbReference type="InterPro" id="IPR029063">
    <property type="entry name" value="SAM-dependent_MTases_sf"/>
</dbReference>
<organism evidence="3 4">
    <name type="scientific">Dyadobacter pollutisoli</name>
    <dbReference type="NCBI Taxonomy" id="2910158"/>
    <lineage>
        <taxon>Bacteria</taxon>
        <taxon>Pseudomonadati</taxon>
        <taxon>Bacteroidota</taxon>
        <taxon>Cytophagia</taxon>
        <taxon>Cytophagales</taxon>
        <taxon>Spirosomataceae</taxon>
        <taxon>Dyadobacter</taxon>
    </lineage>
</organism>
<evidence type="ECO:0000313" key="3">
    <source>
        <dbReference type="EMBL" id="WAC09765.1"/>
    </source>
</evidence>
<accession>A0A9E8SI43</accession>
<dbReference type="SUPFAM" id="SSF53335">
    <property type="entry name" value="S-adenosyl-L-methionine-dependent methyltransferases"/>
    <property type="match status" value="1"/>
</dbReference>
<dbReference type="Pfam" id="PF18096">
    <property type="entry name" value="Thump_like"/>
    <property type="match status" value="1"/>
</dbReference>
<dbReference type="Pfam" id="PF22013">
    <property type="entry name" value="PG_1098_Fer"/>
    <property type="match status" value="1"/>
</dbReference>
<reference evidence="3" key="1">
    <citation type="submission" date="2022-11" db="EMBL/GenBank/DDBJ databases">
        <title>Dyadobacter pollutisoli sp. nov., isolated from plastic dumped soil.</title>
        <authorList>
            <person name="Kim J.M."/>
            <person name="Kim K.R."/>
            <person name="Lee J.K."/>
            <person name="Hao L."/>
            <person name="Jeon C.O."/>
        </authorList>
    </citation>
    <scope>NUCLEOTIDE SEQUENCE</scope>
    <source>
        <strain evidence="3">U1</strain>
    </source>
</reference>
<gene>
    <name evidence="3" type="ORF">ON006_18625</name>
</gene>
<dbReference type="InterPro" id="IPR041497">
    <property type="entry name" value="Thump-like"/>
</dbReference>
<feature type="domain" description="PG-1098 ferredoxin-like" evidence="2">
    <location>
        <begin position="291"/>
        <end position="334"/>
    </location>
</feature>
<dbReference type="KEGG" id="dpf:ON006_18625"/>
<evidence type="ECO:0000259" key="1">
    <source>
        <dbReference type="Pfam" id="PF18096"/>
    </source>
</evidence>
<dbReference type="InterPro" id="IPR054168">
    <property type="entry name" value="PG_1098_Fer"/>
</dbReference>
<name>A0A9E8SI43_9BACT</name>
<dbReference type="AlphaFoldDB" id="A0A9E8SI43"/>
<sequence>MNEPLNRQENLENGFSEPEIEFIQKHKHENAGQLILKAGQFKGFDVKKLAAQILSRQKAVKKLREWYANTKLIFPSALSVEQCSSEATAKYKASLVSGQQLTDITGGMGVDIYYMSRNFASADYYEQQQEVAKTAWFNFQKLGADHITVHSGDSLEALRNNAKPSDWIYTDPARRDANKDKVVLLSDCTPDIPSNLSLLFQNAPKVLVKTSPLLDIELAAKELTNLTEVHTVGYEQECKELLFVLDRNTSGGDFKIKIRVVDAAGDILHQLDFDRETERNAIATYSDPLSYLYEPHAAVLKAGAFKSICSIYDVNKLAVNSQLYTSNEPVAGFPGRSFKIIAICKPDMKEITKYINGDKANLTTRNFPAKPEELRKKWKLKEGGDFYLFATTLSDNSKAVIVTAKY</sequence>
<dbReference type="Proteomes" id="UP001164653">
    <property type="component" value="Chromosome"/>
</dbReference>